<evidence type="ECO:0000259" key="8">
    <source>
        <dbReference type="PROSITE" id="PS50893"/>
    </source>
</evidence>
<dbReference type="InterPro" id="IPR050388">
    <property type="entry name" value="ABC_Ni/Peptide_Import"/>
</dbReference>
<dbReference type="PANTHER" id="PTHR43297:SF2">
    <property type="entry name" value="DIPEPTIDE TRANSPORT ATP-BINDING PROTEIN DPPD"/>
    <property type="match status" value="1"/>
</dbReference>
<proteinExistence type="inferred from homology"/>
<feature type="domain" description="ABC transporter" evidence="8">
    <location>
        <begin position="6"/>
        <end position="254"/>
    </location>
</feature>
<dbReference type="SUPFAM" id="SSF52540">
    <property type="entry name" value="P-loop containing nucleoside triphosphate hydrolases"/>
    <property type="match status" value="1"/>
</dbReference>
<evidence type="ECO:0000256" key="7">
    <source>
        <dbReference type="ARBA" id="ARBA00023136"/>
    </source>
</evidence>
<keyword evidence="6 9" id="KW-0067">ATP-binding</keyword>
<evidence type="ECO:0000313" key="9">
    <source>
        <dbReference type="EMBL" id="MBM1715224.1"/>
    </source>
</evidence>
<dbReference type="RefSeq" id="WP_203243090.1">
    <property type="nucleotide sequence ID" value="NZ_JAFBRH010000005.1"/>
</dbReference>
<name>A0AAE2W190_9RHOB</name>
<dbReference type="AlphaFoldDB" id="A0AAE2W190"/>
<dbReference type="Pfam" id="PF00005">
    <property type="entry name" value="ABC_tran"/>
    <property type="match status" value="1"/>
</dbReference>
<keyword evidence="5" id="KW-0547">Nucleotide-binding</keyword>
<dbReference type="PROSITE" id="PS00211">
    <property type="entry name" value="ABC_TRANSPORTER_1"/>
    <property type="match status" value="1"/>
</dbReference>
<dbReference type="PANTHER" id="PTHR43297">
    <property type="entry name" value="OLIGOPEPTIDE TRANSPORT ATP-BINDING PROTEIN APPD"/>
    <property type="match status" value="1"/>
</dbReference>
<dbReference type="SMART" id="SM00382">
    <property type="entry name" value="AAA"/>
    <property type="match status" value="1"/>
</dbReference>
<dbReference type="PROSITE" id="PS50893">
    <property type="entry name" value="ABC_TRANSPORTER_2"/>
    <property type="match status" value="1"/>
</dbReference>
<dbReference type="Pfam" id="PF08352">
    <property type="entry name" value="oligo_HPY"/>
    <property type="match status" value="1"/>
</dbReference>
<accession>A0AAE2W190</accession>
<gene>
    <name evidence="9" type="ORF">JQV55_16770</name>
</gene>
<dbReference type="InterPro" id="IPR013563">
    <property type="entry name" value="Oligopep_ABC_C"/>
</dbReference>
<evidence type="ECO:0000313" key="10">
    <source>
        <dbReference type="Proteomes" id="UP000732193"/>
    </source>
</evidence>
<dbReference type="InterPro" id="IPR003439">
    <property type="entry name" value="ABC_transporter-like_ATP-bd"/>
</dbReference>
<dbReference type="GO" id="GO:0016887">
    <property type="term" value="F:ATP hydrolysis activity"/>
    <property type="evidence" value="ECO:0007669"/>
    <property type="project" value="InterPro"/>
</dbReference>
<dbReference type="InterPro" id="IPR027417">
    <property type="entry name" value="P-loop_NTPase"/>
</dbReference>
<dbReference type="CDD" id="cd03257">
    <property type="entry name" value="ABC_NikE_OppD_transporters"/>
    <property type="match status" value="1"/>
</dbReference>
<evidence type="ECO:0000256" key="6">
    <source>
        <dbReference type="ARBA" id="ARBA00022840"/>
    </source>
</evidence>
<keyword evidence="10" id="KW-1185">Reference proteome</keyword>
<keyword evidence="3" id="KW-0813">Transport</keyword>
<evidence type="ECO:0000256" key="5">
    <source>
        <dbReference type="ARBA" id="ARBA00022741"/>
    </source>
</evidence>
<evidence type="ECO:0000256" key="1">
    <source>
        <dbReference type="ARBA" id="ARBA00004417"/>
    </source>
</evidence>
<dbReference type="NCBIfam" id="TIGR01727">
    <property type="entry name" value="oligo_HPY"/>
    <property type="match status" value="1"/>
</dbReference>
<dbReference type="InterPro" id="IPR003593">
    <property type="entry name" value="AAA+_ATPase"/>
</dbReference>
<comment type="caution">
    <text evidence="9">The sequence shown here is derived from an EMBL/GenBank/DDBJ whole genome shotgun (WGS) entry which is preliminary data.</text>
</comment>
<dbReference type="GO" id="GO:0005886">
    <property type="term" value="C:plasma membrane"/>
    <property type="evidence" value="ECO:0007669"/>
    <property type="project" value="UniProtKB-SubCell"/>
</dbReference>
<dbReference type="InterPro" id="IPR017871">
    <property type="entry name" value="ABC_transporter-like_CS"/>
</dbReference>
<dbReference type="Gene3D" id="3.40.50.300">
    <property type="entry name" value="P-loop containing nucleotide triphosphate hydrolases"/>
    <property type="match status" value="1"/>
</dbReference>
<evidence type="ECO:0000256" key="2">
    <source>
        <dbReference type="ARBA" id="ARBA00005417"/>
    </source>
</evidence>
<dbReference type="GO" id="GO:0005524">
    <property type="term" value="F:ATP binding"/>
    <property type="evidence" value="ECO:0007669"/>
    <property type="project" value="UniProtKB-KW"/>
</dbReference>
<dbReference type="EMBL" id="JAFBRM010000005">
    <property type="protein sequence ID" value="MBM1715224.1"/>
    <property type="molecule type" value="Genomic_DNA"/>
</dbReference>
<keyword evidence="4" id="KW-1003">Cell membrane</keyword>
<sequence length="339" mass="36879">MTDHLLTVKDLSIAYEVPGLDIVAVSRASFDVPKGSIVGLVGESGCGKTTMARAFTRIISDNAKITEGSMMFDGQDLATLPEKAMNALRWRDIAFVPQSAMNSLDPVYRVEYQLNEVLRGRGGMTRAQAKVRAEELFEMVGIEANRLRDYPHQFSGGMRQRVAIALALALNPKLIVADEPVTALDVIVQRQILDQMRDLQRELGISIIMVTHDISVVAYICDRTVVMYAGEVVEDCDTATLLSEPLHPYTMGLKNAFPDIASAGSGTLTPISGAPPDLAHPPSGCRFAARCPFATDHCRAVSPVLEKHAEGHSVACHRAHEAAQLREKAAQPETWGEMA</sequence>
<dbReference type="GO" id="GO:0015833">
    <property type="term" value="P:peptide transport"/>
    <property type="evidence" value="ECO:0007669"/>
    <property type="project" value="InterPro"/>
</dbReference>
<comment type="subcellular location">
    <subcellularLocation>
        <location evidence="1">Cell inner membrane</location>
        <topology evidence="1">Peripheral membrane protein</topology>
    </subcellularLocation>
</comment>
<reference evidence="9 10" key="1">
    <citation type="submission" date="2021-01" db="EMBL/GenBank/DDBJ databases">
        <title>Diatom-associated Roseobacters Show Island Model of Population Structure.</title>
        <authorList>
            <person name="Qu L."/>
            <person name="Feng X."/>
            <person name="Chen Y."/>
            <person name="Li L."/>
            <person name="Wang X."/>
            <person name="Hu Z."/>
            <person name="Wang H."/>
            <person name="Luo H."/>
        </authorList>
    </citation>
    <scope>NUCLEOTIDE SEQUENCE [LARGE SCALE GENOMIC DNA]</scope>
    <source>
        <strain evidence="9 10">TR60-84</strain>
    </source>
</reference>
<organism evidence="9 10">
    <name type="scientific">Sulfitobacter geojensis</name>
    <dbReference type="NCBI Taxonomy" id="1342299"/>
    <lineage>
        <taxon>Bacteria</taxon>
        <taxon>Pseudomonadati</taxon>
        <taxon>Pseudomonadota</taxon>
        <taxon>Alphaproteobacteria</taxon>
        <taxon>Rhodobacterales</taxon>
        <taxon>Roseobacteraceae</taxon>
        <taxon>Sulfitobacter</taxon>
    </lineage>
</organism>
<evidence type="ECO:0000256" key="3">
    <source>
        <dbReference type="ARBA" id="ARBA00022448"/>
    </source>
</evidence>
<evidence type="ECO:0000256" key="4">
    <source>
        <dbReference type="ARBA" id="ARBA00022475"/>
    </source>
</evidence>
<dbReference type="FunFam" id="3.40.50.300:FF:000016">
    <property type="entry name" value="Oligopeptide ABC transporter ATP-binding component"/>
    <property type="match status" value="1"/>
</dbReference>
<keyword evidence="7" id="KW-0472">Membrane</keyword>
<protein>
    <submittedName>
        <fullName evidence="9">ABC transporter ATP-binding protein</fullName>
    </submittedName>
</protein>
<comment type="similarity">
    <text evidence="2">Belongs to the ABC transporter superfamily.</text>
</comment>
<dbReference type="GO" id="GO:0055085">
    <property type="term" value="P:transmembrane transport"/>
    <property type="evidence" value="ECO:0007669"/>
    <property type="project" value="UniProtKB-ARBA"/>
</dbReference>
<dbReference type="Proteomes" id="UP000732193">
    <property type="component" value="Unassembled WGS sequence"/>
</dbReference>